<protein>
    <recommendedName>
        <fullName evidence="2">BRCT domain-containing protein</fullName>
    </recommendedName>
</protein>
<feature type="compositionally biased region" description="Polar residues" evidence="1">
    <location>
        <begin position="308"/>
        <end position="317"/>
    </location>
</feature>
<feature type="compositionally biased region" description="Polar residues" evidence="1">
    <location>
        <begin position="137"/>
        <end position="149"/>
    </location>
</feature>
<feature type="compositionally biased region" description="Low complexity" evidence="1">
    <location>
        <begin position="161"/>
        <end position="184"/>
    </location>
</feature>
<reference evidence="3" key="1">
    <citation type="submission" date="2022-07" db="EMBL/GenBank/DDBJ databases">
        <title>Genome Sequence of Physisporinus lineatus.</title>
        <authorList>
            <person name="Buettner E."/>
        </authorList>
    </citation>
    <scope>NUCLEOTIDE SEQUENCE</scope>
    <source>
        <strain evidence="3">VT162</strain>
    </source>
</reference>
<evidence type="ECO:0000313" key="4">
    <source>
        <dbReference type="Proteomes" id="UP001212997"/>
    </source>
</evidence>
<feature type="region of interest" description="Disordered" evidence="1">
    <location>
        <begin position="266"/>
        <end position="289"/>
    </location>
</feature>
<sequence>MLAITEIATAPGPSSQLHTTIQTQKALFVDSHGSPLHVFVEASSIYGRPRIVRTIRTHGGVIVHKPELAQIILVNSESPAGQEMAKEWGQGQAQVVLDAEWVFVAVNKGSAPLWYDNWGGFRTTGEAKGEVDENEHNQPLPTPRQTPVESTHVDRRPVGRPVPSSQLSSQSRPSTTHSGPLTPSQLPPDPIPSPPVVSPPTQLPIQNGVPLPQSVPSPTTWVPNLAATVMDVMKFQHGLANPMTMFVPQVTPAAFPLFPPTQPPVVQSIPQVSPPPPAPQTPSADQGEFSIPDAAVLTPSLKRRLSPDASQSLSLSQRGKDNIIDESPRPLKQQRLSSEPRSSHPPSSEASKRDSPASTAREVFISDDGGPLHFVVQIDIRNRKELVAMIKKGGGKICAEISQADYVVLSPHSTSFTDLLNSCGSLEKPAVNAQFIHDSMEQNGLLDDESYGFEGVIGKKGRGRPMSTATPKKAPVSSERKAAPKKPKTSTKARKSQSSLVKDDFDLPLPTPVPSGPGKFLFTTEEMDYFEKYAIHLLNADPRMSNVTIGLRMHAKMPQHPISSWNLQTSKKKDLLNGIRRQIAADLEAAKKASTKEPPVAPKPEPEPETPAAAPVNTITLEDLKATREFIAITDFLGNGGADGIADDDVWPVLHEKVRVPNQSCGVPLIPSSQHPFLSTEEWVTYWDSYGEHIYAVVTEMLERKNQGPQIEATQSTSAVDDQNSVSDPHSS</sequence>
<evidence type="ECO:0000313" key="3">
    <source>
        <dbReference type="EMBL" id="KAJ3475878.1"/>
    </source>
</evidence>
<comment type="caution">
    <text evidence="3">The sequence shown here is derived from an EMBL/GenBank/DDBJ whole genome shotgun (WGS) entry which is preliminary data.</text>
</comment>
<feature type="region of interest" description="Disordered" evidence="1">
    <location>
        <begin position="129"/>
        <end position="212"/>
    </location>
</feature>
<gene>
    <name evidence="3" type="ORF">NLI96_g11539</name>
</gene>
<dbReference type="Proteomes" id="UP001212997">
    <property type="component" value="Unassembled WGS sequence"/>
</dbReference>
<dbReference type="PROSITE" id="PS50172">
    <property type="entry name" value="BRCT"/>
    <property type="match status" value="1"/>
</dbReference>
<dbReference type="Gene3D" id="3.40.50.10190">
    <property type="entry name" value="BRCT domain"/>
    <property type="match status" value="1"/>
</dbReference>
<feature type="domain" description="BRCT" evidence="2">
    <location>
        <begin position="382"/>
        <end position="453"/>
    </location>
</feature>
<feature type="region of interest" description="Disordered" evidence="1">
    <location>
        <begin position="590"/>
        <end position="613"/>
    </location>
</feature>
<feature type="region of interest" description="Disordered" evidence="1">
    <location>
        <begin position="303"/>
        <end position="359"/>
    </location>
</feature>
<keyword evidence="4" id="KW-1185">Reference proteome</keyword>
<feature type="region of interest" description="Disordered" evidence="1">
    <location>
        <begin position="457"/>
        <end position="509"/>
    </location>
</feature>
<evidence type="ECO:0000259" key="2">
    <source>
        <dbReference type="PROSITE" id="PS50172"/>
    </source>
</evidence>
<name>A0AAD5UT54_9APHY</name>
<accession>A0AAD5UT54</accession>
<evidence type="ECO:0000256" key="1">
    <source>
        <dbReference type="SAM" id="MobiDB-lite"/>
    </source>
</evidence>
<feature type="compositionally biased region" description="Basic residues" evidence="1">
    <location>
        <begin position="483"/>
        <end position="495"/>
    </location>
</feature>
<dbReference type="InterPro" id="IPR001357">
    <property type="entry name" value="BRCT_dom"/>
</dbReference>
<dbReference type="Pfam" id="PF16589">
    <property type="entry name" value="BRCT_2"/>
    <property type="match status" value="1"/>
</dbReference>
<dbReference type="SUPFAM" id="SSF52113">
    <property type="entry name" value="BRCT domain"/>
    <property type="match status" value="1"/>
</dbReference>
<feature type="region of interest" description="Disordered" evidence="1">
    <location>
        <begin position="707"/>
        <end position="732"/>
    </location>
</feature>
<feature type="compositionally biased region" description="Pro residues" evidence="1">
    <location>
        <begin position="185"/>
        <end position="202"/>
    </location>
</feature>
<dbReference type="AlphaFoldDB" id="A0AAD5UT54"/>
<organism evidence="3 4">
    <name type="scientific">Meripilus lineatus</name>
    <dbReference type="NCBI Taxonomy" id="2056292"/>
    <lineage>
        <taxon>Eukaryota</taxon>
        <taxon>Fungi</taxon>
        <taxon>Dikarya</taxon>
        <taxon>Basidiomycota</taxon>
        <taxon>Agaricomycotina</taxon>
        <taxon>Agaricomycetes</taxon>
        <taxon>Polyporales</taxon>
        <taxon>Meripilaceae</taxon>
        <taxon>Meripilus</taxon>
    </lineage>
</organism>
<proteinExistence type="predicted"/>
<feature type="compositionally biased region" description="Basic and acidic residues" evidence="1">
    <location>
        <begin position="318"/>
        <end position="329"/>
    </location>
</feature>
<feature type="compositionally biased region" description="Low complexity" evidence="1">
    <location>
        <begin position="337"/>
        <end position="349"/>
    </location>
</feature>
<dbReference type="EMBL" id="JANAWD010000784">
    <property type="protein sequence ID" value="KAJ3475878.1"/>
    <property type="molecule type" value="Genomic_DNA"/>
</dbReference>
<dbReference type="InterPro" id="IPR036420">
    <property type="entry name" value="BRCT_dom_sf"/>
</dbReference>